<dbReference type="InterPro" id="IPR042099">
    <property type="entry name" value="ANL_N_sf"/>
</dbReference>
<dbReference type="Pfam" id="PF00501">
    <property type="entry name" value="AMP-binding"/>
    <property type="match status" value="1"/>
</dbReference>
<dbReference type="EMBL" id="DVLC01000038">
    <property type="protein sequence ID" value="HIT46604.1"/>
    <property type="molecule type" value="Genomic_DNA"/>
</dbReference>
<evidence type="ECO:0000256" key="1">
    <source>
        <dbReference type="ARBA" id="ARBA00006432"/>
    </source>
</evidence>
<dbReference type="PANTHER" id="PTHR43201:SF5">
    <property type="entry name" value="MEDIUM-CHAIN ACYL-COA LIGASE ACSF2, MITOCHONDRIAL"/>
    <property type="match status" value="1"/>
</dbReference>
<accession>A0A9D1GMQ9</accession>
<dbReference type="Gene3D" id="3.30.300.30">
    <property type="match status" value="1"/>
</dbReference>
<dbReference type="Proteomes" id="UP000886881">
    <property type="component" value="Unassembled WGS sequence"/>
</dbReference>
<feature type="domain" description="AMP-dependent synthetase/ligase" evidence="3">
    <location>
        <begin position="2"/>
        <end position="304"/>
    </location>
</feature>
<dbReference type="InterPro" id="IPR000873">
    <property type="entry name" value="AMP-dep_synth/lig_dom"/>
</dbReference>
<dbReference type="Pfam" id="PF13193">
    <property type="entry name" value="AMP-binding_C"/>
    <property type="match status" value="1"/>
</dbReference>
<evidence type="ECO:0000259" key="4">
    <source>
        <dbReference type="Pfam" id="PF13193"/>
    </source>
</evidence>
<comment type="caution">
    <text evidence="5">The sequence shown here is derived from an EMBL/GenBank/DDBJ whole genome shotgun (WGS) entry which is preliminary data.</text>
</comment>
<comment type="similarity">
    <text evidence="1">Belongs to the ATP-dependent AMP-binding enzyme family.</text>
</comment>
<gene>
    <name evidence="5" type="ORF">IAC35_01950</name>
</gene>
<name>A0A9D1GMQ9_9BACT</name>
<reference evidence="5" key="1">
    <citation type="submission" date="2020-10" db="EMBL/GenBank/DDBJ databases">
        <authorList>
            <person name="Gilroy R."/>
        </authorList>
    </citation>
    <scope>NUCLEOTIDE SEQUENCE</scope>
    <source>
        <strain evidence="5">ChiHecec2B26-709</strain>
    </source>
</reference>
<evidence type="ECO:0000313" key="5">
    <source>
        <dbReference type="EMBL" id="HIT46604.1"/>
    </source>
</evidence>
<evidence type="ECO:0000256" key="2">
    <source>
        <dbReference type="ARBA" id="ARBA00022598"/>
    </source>
</evidence>
<dbReference type="InterPro" id="IPR045851">
    <property type="entry name" value="AMP-bd_C_sf"/>
</dbReference>
<keyword evidence="2" id="KW-0436">Ligase</keyword>
<evidence type="ECO:0000313" key="6">
    <source>
        <dbReference type="Proteomes" id="UP000886881"/>
    </source>
</evidence>
<feature type="non-terminal residue" evidence="5">
    <location>
        <position position="1"/>
    </location>
</feature>
<dbReference type="Gene3D" id="3.40.50.12780">
    <property type="entry name" value="N-terminal domain of ligase-like"/>
    <property type="match status" value="1"/>
</dbReference>
<sequence>QKIGAINCPINYYMSAGEIALNIDDSRPRVFVYESLMQEKIESALKLCSWKPEHIVSVGNEHPVPEGHIGMEKFLKGRSEDEPSVGWKLNIYDECTRLYTSGTTSRPKGVPLYSVNEVLSAHDVIMHFPLAHGDRTMNMTPWFHRGGLHSGGPCPTLYVGGEVIVMKEFNAGLTLQYTQEYGINFLIGVPAVLSLLCRVQTDTKADLSSLKGIVTMGAPLDRENCIRFMNTLTPRIFNGYGTTETFWNTFLRPDDLPEHAGSCGRACTDDDVRVVRIYPDRVADPDDMVAKDGTETGEIIIASPVKSGMHYFNNDELTDRRFRNGFFYTGDLGTWDKDSYVTLVTRKDDMIVSAGENIYPAQVESVLLEHPDVAEACVVGLPDKLRDQVTVAYVVPKDDKLTVKELIQFVNGHQMLAAYKRPRYYRICDRLPHTATGKLQRSVVREQAVIDFASGLLHR</sequence>
<evidence type="ECO:0000259" key="3">
    <source>
        <dbReference type="Pfam" id="PF00501"/>
    </source>
</evidence>
<dbReference type="GO" id="GO:0031956">
    <property type="term" value="F:medium-chain fatty acid-CoA ligase activity"/>
    <property type="evidence" value="ECO:0007669"/>
    <property type="project" value="TreeGrafter"/>
</dbReference>
<dbReference type="SUPFAM" id="SSF56801">
    <property type="entry name" value="Acetyl-CoA synthetase-like"/>
    <property type="match status" value="1"/>
</dbReference>
<protein>
    <submittedName>
        <fullName evidence="5">AMP-binding protein</fullName>
    </submittedName>
</protein>
<dbReference type="PANTHER" id="PTHR43201">
    <property type="entry name" value="ACYL-COA SYNTHETASE"/>
    <property type="match status" value="1"/>
</dbReference>
<proteinExistence type="inferred from homology"/>
<dbReference type="InterPro" id="IPR025110">
    <property type="entry name" value="AMP-bd_C"/>
</dbReference>
<dbReference type="AlphaFoldDB" id="A0A9D1GMQ9"/>
<reference evidence="5" key="2">
    <citation type="journal article" date="2021" name="PeerJ">
        <title>Extensive microbial diversity within the chicken gut microbiome revealed by metagenomics and culture.</title>
        <authorList>
            <person name="Gilroy R."/>
            <person name="Ravi A."/>
            <person name="Getino M."/>
            <person name="Pursley I."/>
            <person name="Horton D.L."/>
            <person name="Alikhan N.F."/>
            <person name="Baker D."/>
            <person name="Gharbi K."/>
            <person name="Hall N."/>
            <person name="Watson M."/>
            <person name="Adriaenssens E.M."/>
            <person name="Foster-Nyarko E."/>
            <person name="Jarju S."/>
            <person name="Secka A."/>
            <person name="Antonio M."/>
            <person name="Oren A."/>
            <person name="Chaudhuri R.R."/>
            <person name="La Ragione R."/>
            <person name="Hildebrand F."/>
            <person name="Pallen M.J."/>
        </authorList>
    </citation>
    <scope>NUCLEOTIDE SEQUENCE</scope>
    <source>
        <strain evidence="5">ChiHecec2B26-709</strain>
    </source>
</reference>
<organism evidence="5 6">
    <name type="scientific">Candidatus Cryptobacteroides merdipullorum</name>
    <dbReference type="NCBI Taxonomy" id="2840771"/>
    <lineage>
        <taxon>Bacteria</taxon>
        <taxon>Pseudomonadati</taxon>
        <taxon>Bacteroidota</taxon>
        <taxon>Bacteroidia</taxon>
        <taxon>Bacteroidales</taxon>
        <taxon>Candidatus Cryptobacteroides</taxon>
    </lineage>
</organism>
<feature type="domain" description="AMP-binding enzyme C-terminal" evidence="4">
    <location>
        <begin position="362"/>
        <end position="438"/>
    </location>
</feature>
<dbReference type="GO" id="GO:0006631">
    <property type="term" value="P:fatty acid metabolic process"/>
    <property type="evidence" value="ECO:0007669"/>
    <property type="project" value="TreeGrafter"/>
</dbReference>